<dbReference type="VEuPathDB" id="FungiDB:RhiirFUN_009370"/>
<evidence type="ECO:0000313" key="1">
    <source>
        <dbReference type="EMBL" id="ESA17966.1"/>
    </source>
</evidence>
<dbReference type="EMBL" id="KI279647">
    <property type="protein sequence ID" value="ESA17966.1"/>
    <property type="molecule type" value="Genomic_DNA"/>
</dbReference>
<protein>
    <submittedName>
        <fullName evidence="1">Uncharacterized protein</fullName>
    </submittedName>
</protein>
<sequence length="78" mass="9000">MVKRALDLKVFNKIILASEFSDLNNIKLSQSDWTSLENIAAFLRYFAKLSTEICASTYPTVSTVYLMYNLFMGYTEKK</sequence>
<gene>
    <name evidence="1" type="ORF">GLOINDRAFT_21204</name>
</gene>
<accession>U9UQV2</accession>
<dbReference type="HOGENOM" id="CLU_2623213_0_0_1"/>
<dbReference type="AlphaFoldDB" id="U9UQV2"/>
<name>U9UQV2_RHIID</name>
<proteinExistence type="predicted"/>
<organism evidence="1">
    <name type="scientific">Rhizophagus irregularis (strain DAOM 181602 / DAOM 197198 / MUCL 43194)</name>
    <name type="common">Arbuscular mycorrhizal fungus</name>
    <name type="synonym">Glomus intraradices</name>
    <dbReference type="NCBI Taxonomy" id="747089"/>
    <lineage>
        <taxon>Eukaryota</taxon>
        <taxon>Fungi</taxon>
        <taxon>Fungi incertae sedis</taxon>
        <taxon>Mucoromycota</taxon>
        <taxon>Glomeromycotina</taxon>
        <taxon>Glomeromycetes</taxon>
        <taxon>Glomerales</taxon>
        <taxon>Glomeraceae</taxon>
        <taxon>Rhizophagus</taxon>
    </lineage>
</organism>
<reference evidence="1" key="1">
    <citation type="submission" date="2013-07" db="EMBL/GenBank/DDBJ databases">
        <title>The genome of an arbuscular mycorrhizal fungus provides insights into the evolution of the oldest plant symbiosis.</title>
        <authorList>
            <consortium name="DOE Joint Genome Institute"/>
            <person name="Tisserant E."/>
            <person name="Malbreil M."/>
            <person name="Kuo A."/>
            <person name="Kohler A."/>
            <person name="Symeonidi A."/>
            <person name="Balestrini R."/>
            <person name="Charron P."/>
            <person name="Duensing N."/>
            <person name="Frei-dit-Frey N."/>
            <person name="Gianinazzi-Pearson V."/>
            <person name="Gilbert B."/>
            <person name="Handa Y."/>
            <person name="Hijri M."/>
            <person name="Kaul R."/>
            <person name="Kawaguchi M."/>
            <person name="Krajinski F."/>
            <person name="Lammers P."/>
            <person name="Lapierre D."/>
            <person name="Masclaux F.G."/>
            <person name="Murat C."/>
            <person name="Morin E."/>
            <person name="Ndikumana S."/>
            <person name="Pagni M."/>
            <person name="Petitpierre D."/>
            <person name="Requena N."/>
            <person name="Rosikiewicz P."/>
            <person name="Riley R."/>
            <person name="Saito K."/>
            <person name="San Clemente H."/>
            <person name="Shapiro H."/>
            <person name="van Tuinen D."/>
            <person name="Becard G."/>
            <person name="Bonfante P."/>
            <person name="Paszkowski U."/>
            <person name="Shachar-Hill Y."/>
            <person name="Young J.P."/>
            <person name="Sanders I.R."/>
            <person name="Henrissat B."/>
            <person name="Rensing S.A."/>
            <person name="Grigoriev I.V."/>
            <person name="Corradi N."/>
            <person name="Roux C."/>
            <person name="Martin F."/>
        </authorList>
    </citation>
    <scope>NUCLEOTIDE SEQUENCE</scope>
    <source>
        <strain evidence="1">DAOM 197198</strain>
    </source>
</reference>